<dbReference type="GO" id="GO:0003824">
    <property type="term" value="F:catalytic activity"/>
    <property type="evidence" value="ECO:0007669"/>
    <property type="project" value="InterPro"/>
</dbReference>
<protein>
    <submittedName>
        <fullName evidence="8">Glucan biosynthesis protein G</fullName>
    </submittedName>
</protein>
<comment type="similarity">
    <text evidence="3">Belongs to the OpgD/OpgG family.</text>
</comment>
<dbReference type="EMBL" id="CP012661">
    <property type="protein sequence ID" value="AMY68354.1"/>
    <property type="molecule type" value="Genomic_DNA"/>
</dbReference>
<dbReference type="GO" id="GO:0051274">
    <property type="term" value="P:beta-glucan biosynthetic process"/>
    <property type="evidence" value="ECO:0007669"/>
    <property type="project" value="TreeGrafter"/>
</dbReference>
<dbReference type="AlphaFoldDB" id="A0A159Z2M9"/>
<comment type="subcellular location">
    <subcellularLocation>
        <location evidence="1">Periplasm</location>
    </subcellularLocation>
</comment>
<dbReference type="OrthoDB" id="9777817at2"/>
<keyword evidence="4 6" id="KW-0732">Signal</keyword>
<keyword evidence="5" id="KW-0574">Periplasm</keyword>
<evidence type="ECO:0000256" key="5">
    <source>
        <dbReference type="ARBA" id="ARBA00022764"/>
    </source>
</evidence>
<evidence type="ECO:0000256" key="1">
    <source>
        <dbReference type="ARBA" id="ARBA00004418"/>
    </source>
</evidence>
<sequence length="528" mass="58375">MTRRGLFNSAACSALMVVAGQPIWAQDAAPSEAPVAESAPAAPPPFSFDLLTEAMRERALKDPEPVPPLEGFLADLGYDDYRQINFLPERARWAVPGSQFRVQAYHMGWLFAEPVRVFDVVDGTAQEIVFSTDDFEYRHELGERVPHHFNLPGVAGFRLHYALNRADVLDELVSFVGASYFRALGRHNSYGLSARGLAINTGLPGGEEFPRFTAFYLERPQDGAQQVVVNASLESPSVTGAYRFVITPGADTVMEVTARLFFRADVAQLGVAPLTSMFLYAANNREYFTDYRPKVHDSDGLMIVRPNGEVLWRALNNPPRLSVSVLAEPAMRSFGLYQRDRDFEHYQDAEARYEKRPSLAVEPLGNWGAGSVRLVEIPSDLEVNDNIVSFWAPDEAIRAGEMREFRYRLHWGALPPDPNGDLAWVADTRAGSGGVSGAKAEPGTRKFVVDFEGGVLGQLPAGAEVTPVVSIMGGDALTTVLSKIDGTRIWRLVVDVRGRPGTVTELVAHVAGYDRKLTENWLYQWVQE</sequence>
<name>A0A159Z2M9_9RHOB</name>
<dbReference type="UniPathway" id="UPA00637"/>
<evidence type="ECO:0000313" key="8">
    <source>
        <dbReference type="EMBL" id="AMY68354.1"/>
    </source>
</evidence>
<dbReference type="InterPro" id="IPR013783">
    <property type="entry name" value="Ig-like_fold"/>
</dbReference>
<evidence type="ECO:0000256" key="6">
    <source>
        <dbReference type="SAM" id="SignalP"/>
    </source>
</evidence>
<organism evidence="8 9">
    <name type="scientific">Frigidibacter mobilis</name>
    <dbReference type="NCBI Taxonomy" id="1335048"/>
    <lineage>
        <taxon>Bacteria</taxon>
        <taxon>Pseudomonadati</taxon>
        <taxon>Pseudomonadota</taxon>
        <taxon>Alphaproteobacteria</taxon>
        <taxon>Rhodobacterales</taxon>
        <taxon>Paracoccaceae</taxon>
        <taxon>Frigidibacter</taxon>
    </lineage>
</organism>
<feature type="chain" id="PRO_5007811992" evidence="6">
    <location>
        <begin position="26"/>
        <end position="528"/>
    </location>
</feature>
<dbReference type="InterPro" id="IPR014718">
    <property type="entry name" value="GH-type_carb-bd"/>
</dbReference>
<proteinExistence type="inferred from homology"/>
<dbReference type="STRING" id="1335048.AKL17_1098"/>
<reference evidence="8 9" key="1">
    <citation type="submission" date="2015-09" db="EMBL/GenBank/DDBJ databases">
        <title>Complete genome sequence of Defluviimonas alba cai42t isolated from an oilfield in Xinjiang.</title>
        <authorList>
            <person name="Geng S."/>
            <person name="Pan X."/>
            <person name="Wu X."/>
        </authorList>
    </citation>
    <scope>NUCLEOTIDE SEQUENCE [LARGE SCALE GENOMIC DNA]</scope>
    <source>
        <strain evidence="9">cai42</strain>
    </source>
</reference>
<dbReference type="InterPro" id="IPR007444">
    <property type="entry name" value="Glucan_biosyn_MdoG_C"/>
</dbReference>
<feature type="signal peptide" evidence="6">
    <location>
        <begin position="1"/>
        <end position="25"/>
    </location>
</feature>
<dbReference type="PANTHER" id="PTHR30504">
    <property type="entry name" value="GLUCANS BIOSYNTHESIS PROTEIN"/>
    <property type="match status" value="1"/>
</dbReference>
<dbReference type="Proteomes" id="UP000076128">
    <property type="component" value="Chromosome"/>
</dbReference>
<evidence type="ECO:0000256" key="4">
    <source>
        <dbReference type="ARBA" id="ARBA00022729"/>
    </source>
</evidence>
<dbReference type="PATRIC" id="fig|1335048.3.peg.1134"/>
<dbReference type="FunFam" id="2.70.98.10:FF:000001">
    <property type="entry name" value="Glucans biosynthesis protein G"/>
    <property type="match status" value="1"/>
</dbReference>
<gene>
    <name evidence="8" type="ORF">AKL17_1098</name>
</gene>
<dbReference type="Gene3D" id="2.70.98.10">
    <property type="match status" value="1"/>
</dbReference>
<feature type="domain" description="Glucan biosynthesis periplasmic MdoG C-terminal" evidence="7">
    <location>
        <begin position="46"/>
        <end position="525"/>
    </location>
</feature>
<dbReference type="InterPro" id="IPR011013">
    <property type="entry name" value="Gal_mutarotase_sf_dom"/>
</dbReference>
<dbReference type="PANTHER" id="PTHR30504:SF2">
    <property type="entry name" value="GLUCANS BIOSYNTHESIS PROTEIN G"/>
    <property type="match status" value="1"/>
</dbReference>
<dbReference type="PIRSF" id="PIRSF006281">
    <property type="entry name" value="MdoG"/>
    <property type="match status" value="1"/>
</dbReference>
<dbReference type="Gene3D" id="2.60.40.10">
    <property type="entry name" value="Immunoglobulins"/>
    <property type="match status" value="1"/>
</dbReference>
<evidence type="ECO:0000256" key="3">
    <source>
        <dbReference type="ARBA" id="ARBA00009284"/>
    </source>
</evidence>
<keyword evidence="9" id="KW-1185">Reference proteome</keyword>
<accession>A0A159Z2M9</accession>
<dbReference type="Pfam" id="PF04349">
    <property type="entry name" value="MdoG"/>
    <property type="match status" value="1"/>
</dbReference>
<dbReference type="KEGG" id="daa:AKL17_1098"/>
<dbReference type="InterPro" id="IPR014438">
    <property type="entry name" value="Glucan_biosyn_MdoG/MdoD"/>
</dbReference>
<dbReference type="SUPFAM" id="SSF81296">
    <property type="entry name" value="E set domains"/>
    <property type="match status" value="1"/>
</dbReference>
<dbReference type="SUPFAM" id="SSF74650">
    <property type="entry name" value="Galactose mutarotase-like"/>
    <property type="match status" value="1"/>
</dbReference>
<evidence type="ECO:0000313" key="9">
    <source>
        <dbReference type="Proteomes" id="UP000076128"/>
    </source>
</evidence>
<dbReference type="InterPro" id="IPR014756">
    <property type="entry name" value="Ig_E-set"/>
</dbReference>
<evidence type="ECO:0000256" key="2">
    <source>
        <dbReference type="ARBA" id="ARBA00005001"/>
    </source>
</evidence>
<comment type="pathway">
    <text evidence="2">Glycan metabolism; osmoregulated periplasmic glucan (OPG) biosynthesis.</text>
</comment>
<dbReference type="GO" id="GO:0030246">
    <property type="term" value="F:carbohydrate binding"/>
    <property type="evidence" value="ECO:0007669"/>
    <property type="project" value="InterPro"/>
</dbReference>
<dbReference type="GO" id="GO:0030288">
    <property type="term" value="C:outer membrane-bounded periplasmic space"/>
    <property type="evidence" value="ECO:0007669"/>
    <property type="project" value="TreeGrafter"/>
</dbReference>
<evidence type="ECO:0000259" key="7">
    <source>
        <dbReference type="Pfam" id="PF04349"/>
    </source>
</evidence>